<dbReference type="PANTHER" id="PTHR14155:SF627">
    <property type="entry name" value="OS06G0192800 PROTEIN"/>
    <property type="match status" value="1"/>
</dbReference>
<evidence type="ECO:0000256" key="3">
    <source>
        <dbReference type="ARBA" id="ARBA00022833"/>
    </source>
</evidence>
<feature type="compositionally biased region" description="Polar residues" evidence="5">
    <location>
        <begin position="134"/>
        <end position="148"/>
    </location>
</feature>
<dbReference type="InterPro" id="IPR001841">
    <property type="entry name" value="Znf_RING"/>
</dbReference>
<accession>A0A7S2EMV2</accession>
<dbReference type="EMBL" id="HBGO01021745">
    <property type="protein sequence ID" value="CAD9344246.1"/>
    <property type="molecule type" value="Transcribed_RNA"/>
</dbReference>
<gene>
    <name evidence="7" type="ORF">OSIN01602_LOCUS12479</name>
</gene>
<dbReference type="PANTHER" id="PTHR14155">
    <property type="entry name" value="RING FINGER DOMAIN-CONTAINING"/>
    <property type="match status" value="1"/>
</dbReference>
<evidence type="ECO:0000256" key="2">
    <source>
        <dbReference type="ARBA" id="ARBA00022771"/>
    </source>
</evidence>
<dbReference type="GO" id="GO:0008270">
    <property type="term" value="F:zinc ion binding"/>
    <property type="evidence" value="ECO:0007669"/>
    <property type="project" value="UniProtKB-KW"/>
</dbReference>
<organism evidence="7">
    <name type="scientific">Trieres chinensis</name>
    <name type="common">Marine centric diatom</name>
    <name type="synonym">Odontella sinensis</name>
    <dbReference type="NCBI Taxonomy" id="1514140"/>
    <lineage>
        <taxon>Eukaryota</taxon>
        <taxon>Sar</taxon>
        <taxon>Stramenopiles</taxon>
        <taxon>Ochrophyta</taxon>
        <taxon>Bacillariophyta</taxon>
        <taxon>Mediophyceae</taxon>
        <taxon>Biddulphiophycidae</taxon>
        <taxon>Eupodiscales</taxon>
        <taxon>Parodontellaceae</taxon>
        <taxon>Trieres</taxon>
    </lineage>
</organism>
<dbReference type="PROSITE" id="PS50089">
    <property type="entry name" value="ZF_RING_2"/>
    <property type="match status" value="1"/>
</dbReference>
<reference evidence="7" key="1">
    <citation type="submission" date="2021-01" db="EMBL/GenBank/DDBJ databases">
        <authorList>
            <person name="Corre E."/>
            <person name="Pelletier E."/>
            <person name="Niang G."/>
            <person name="Scheremetjew M."/>
            <person name="Finn R."/>
            <person name="Kale V."/>
            <person name="Holt S."/>
            <person name="Cochrane G."/>
            <person name="Meng A."/>
            <person name="Brown T."/>
            <person name="Cohen L."/>
        </authorList>
    </citation>
    <scope>NUCLEOTIDE SEQUENCE</scope>
    <source>
        <strain evidence="7">Grunow 1884</strain>
    </source>
</reference>
<feature type="domain" description="RING-type" evidence="6">
    <location>
        <begin position="164"/>
        <end position="208"/>
    </location>
</feature>
<protein>
    <recommendedName>
        <fullName evidence="6">RING-type domain-containing protein</fullName>
    </recommendedName>
</protein>
<evidence type="ECO:0000256" key="1">
    <source>
        <dbReference type="ARBA" id="ARBA00022723"/>
    </source>
</evidence>
<keyword evidence="1" id="KW-0479">Metal-binding</keyword>
<proteinExistence type="predicted"/>
<keyword evidence="2 4" id="KW-0863">Zinc-finger</keyword>
<dbReference type="Pfam" id="PF13639">
    <property type="entry name" value="zf-RING_2"/>
    <property type="match status" value="1"/>
</dbReference>
<feature type="region of interest" description="Disordered" evidence="5">
    <location>
        <begin position="128"/>
        <end position="154"/>
    </location>
</feature>
<evidence type="ECO:0000313" key="7">
    <source>
        <dbReference type="EMBL" id="CAD9344246.1"/>
    </source>
</evidence>
<evidence type="ECO:0000256" key="5">
    <source>
        <dbReference type="SAM" id="MobiDB-lite"/>
    </source>
</evidence>
<evidence type="ECO:0000259" key="6">
    <source>
        <dbReference type="PROSITE" id="PS50089"/>
    </source>
</evidence>
<keyword evidence="3" id="KW-0862">Zinc</keyword>
<name>A0A7S2EMV2_TRICV</name>
<sequence>MTNTTTLLRQELRERRNHLLAKEKANDVMSHYNPSNQGGDWDMEKSIISISAMLGIVWLASCIYRRCQAGISEKVEKKRAKERRKLVEKSLRTKIFGSPDHLTDERSDADGPICRGALPPLFRTKLKRKKKIVNSEQSTKSPPSSTNKGMIHSTGSDEDDHMACHICLCEYELGQEVCHSRYDRCNHVFHKHCLLQWLLKHDDCPCCRRNLVDAKNDAAENHLSEDDRAAANLENGFTNDGNADLEAI</sequence>
<dbReference type="AlphaFoldDB" id="A0A7S2EMV2"/>
<dbReference type="Gene3D" id="3.30.40.10">
    <property type="entry name" value="Zinc/RING finger domain, C3HC4 (zinc finger)"/>
    <property type="match status" value="1"/>
</dbReference>
<evidence type="ECO:0000256" key="4">
    <source>
        <dbReference type="PROSITE-ProRule" id="PRU00175"/>
    </source>
</evidence>
<dbReference type="InterPro" id="IPR013083">
    <property type="entry name" value="Znf_RING/FYVE/PHD"/>
</dbReference>
<dbReference type="InterPro" id="IPR053238">
    <property type="entry name" value="RING-H2_zinc_finger"/>
</dbReference>
<dbReference type="SUPFAM" id="SSF57850">
    <property type="entry name" value="RING/U-box"/>
    <property type="match status" value="1"/>
</dbReference>